<evidence type="ECO:0000313" key="2">
    <source>
        <dbReference type="Proteomes" id="UP000425960"/>
    </source>
</evidence>
<organism evidence="1 2">
    <name type="scientific">Desulfosarcina ovata subsp. sediminis</name>
    <dbReference type="NCBI Taxonomy" id="885957"/>
    <lineage>
        <taxon>Bacteria</taxon>
        <taxon>Pseudomonadati</taxon>
        <taxon>Thermodesulfobacteriota</taxon>
        <taxon>Desulfobacteria</taxon>
        <taxon>Desulfobacterales</taxon>
        <taxon>Desulfosarcinaceae</taxon>
        <taxon>Desulfosarcina</taxon>
    </lineage>
</organism>
<dbReference type="EMBL" id="AP021876">
    <property type="protein sequence ID" value="BBO81262.1"/>
    <property type="molecule type" value="Genomic_DNA"/>
</dbReference>
<sequence length="126" mass="14403">MTAKKEIKLHAIALPDPGVVLTSLLCQSKCHDRMNIRKLKKHIMKIGNEVKLMNKMIKADIYFDGDFYCGRCVDFDVFTQGKTLDELVNNLKEAIQLHFEDDPESSSNYIPNPSLFTMMDLGEIHV</sequence>
<dbReference type="Proteomes" id="UP000425960">
    <property type="component" value="Chromosome"/>
</dbReference>
<gene>
    <name evidence="1" type="ORF">DSCO28_18280</name>
</gene>
<dbReference type="SUPFAM" id="SSF143100">
    <property type="entry name" value="TTHA1013/TTHA0281-like"/>
    <property type="match status" value="1"/>
</dbReference>
<reference evidence="1 2" key="1">
    <citation type="submission" date="2019-11" db="EMBL/GenBank/DDBJ databases">
        <title>Comparative genomics of hydrocarbon-degrading Desulfosarcina strains.</title>
        <authorList>
            <person name="Watanabe M."/>
            <person name="Kojima H."/>
            <person name="Fukui M."/>
        </authorList>
    </citation>
    <scope>NUCLEOTIDE SEQUENCE [LARGE SCALE GENOMIC DNA]</scope>
    <source>
        <strain evidence="1 2">28bB2T</strain>
    </source>
</reference>
<dbReference type="RefSeq" id="WP_231714110.1">
    <property type="nucleotide sequence ID" value="NZ_AP021876.1"/>
</dbReference>
<evidence type="ECO:0008006" key="3">
    <source>
        <dbReference type="Google" id="ProtNLM"/>
    </source>
</evidence>
<name>A0A5K7ZGP0_9BACT</name>
<dbReference type="PANTHER" id="PTHR34504:SF2">
    <property type="entry name" value="UPF0150 PROTEIN SSL0259"/>
    <property type="match status" value="1"/>
</dbReference>
<protein>
    <recommendedName>
        <fullName evidence="3">HicB-like antitoxin of toxin-antitoxin system domain-containing protein</fullName>
    </recommendedName>
</protein>
<proteinExistence type="predicted"/>
<dbReference type="InterPro" id="IPR051404">
    <property type="entry name" value="TA_system_antitoxin"/>
</dbReference>
<evidence type="ECO:0000313" key="1">
    <source>
        <dbReference type="EMBL" id="BBO81262.1"/>
    </source>
</evidence>
<accession>A0A5K7ZGP0</accession>
<dbReference type="PANTHER" id="PTHR34504">
    <property type="entry name" value="ANTITOXIN HICB"/>
    <property type="match status" value="1"/>
</dbReference>
<dbReference type="InterPro" id="IPR035069">
    <property type="entry name" value="TTHA1013/TTHA0281-like"/>
</dbReference>
<dbReference type="Gene3D" id="3.30.160.250">
    <property type="match status" value="1"/>
</dbReference>
<dbReference type="KEGG" id="dov:DSCO28_18280"/>
<dbReference type="AlphaFoldDB" id="A0A5K7ZGP0"/>